<dbReference type="KEGG" id="hfv:R50_0331"/>
<dbReference type="EMBL" id="LR778114">
    <property type="protein sequence ID" value="CAB1127837.1"/>
    <property type="molecule type" value="Genomic_DNA"/>
</dbReference>
<name>A0A6F8ZDK6_9FIRM</name>
<dbReference type="GO" id="GO:0043750">
    <property type="term" value="F:phosphatidylinositol alpha-mannosyltransferase activity"/>
    <property type="evidence" value="ECO:0007669"/>
    <property type="project" value="UniProtKB-EC"/>
</dbReference>
<dbReference type="GO" id="GO:0009103">
    <property type="term" value="P:lipopolysaccharide biosynthetic process"/>
    <property type="evidence" value="ECO:0007669"/>
    <property type="project" value="TreeGrafter"/>
</dbReference>
<dbReference type="Proteomes" id="UP000503399">
    <property type="component" value="Chromosome"/>
</dbReference>
<keyword evidence="1 4" id="KW-0808">Transferase</keyword>
<dbReference type="InterPro" id="IPR028098">
    <property type="entry name" value="Glyco_trans_4-like_N"/>
</dbReference>
<dbReference type="Pfam" id="PF13439">
    <property type="entry name" value="Glyco_transf_4"/>
    <property type="match status" value="1"/>
</dbReference>
<evidence type="ECO:0000313" key="5">
    <source>
        <dbReference type="Proteomes" id="UP000503399"/>
    </source>
</evidence>
<dbReference type="Pfam" id="PF00534">
    <property type="entry name" value="Glycos_transf_1"/>
    <property type="match status" value="1"/>
</dbReference>
<keyword evidence="4" id="KW-0328">Glycosyltransferase</keyword>
<dbReference type="EC" id="2.4.1.345" evidence="4"/>
<evidence type="ECO:0000256" key="1">
    <source>
        <dbReference type="ARBA" id="ARBA00022679"/>
    </source>
</evidence>
<sequence length="359" mass="39937">MLAECRTGTEEYMEGLVWGLSRNGVTVAGAGRPQRALLADQPCLGLPPRARPRPLSKLYWECWGVHRVPGEARVLHIPYLSHPPFRLRVPTLVTVHDLIPFRLPDYQRRWQERAYFGLLARRLPFATAFVAISRATYEDLQELWPRLAERTTIIPNGVHPAYFTPVDTARLEEVQRRWGLERHPRLLYVGGYDPRKNVITLIRAAAVLLERWQDGELVLVGAEGDRSVLEAVGRAGIGDRTILTPPLPREDLVALYQAADLFAFPSTYEGFGLPPAQALAVGVPAVVGRTPAVLEVVGEAALAVDPLAVEAWVEALDRLAASPALASELAAKGRERAAAFDWRILARRYRTLYEKVAQG</sequence>
<evidence type="ECO:0000259" key="2">
    <source>
        <dbReference type="Pfam" id="PF00534"/>
    </source>
</evidence>
<evidence type="ECO:0000313" key="4">
    <source>
        <dbReference type="EMBL" id="CAB1127837.1"/>
    </source>
</evidence>
<protein>
    <submittedName>
        <fullName evidence="4">Putative enzyme</fullName>
        <ecNumber evidence="4">2.4.1.345</ecNumber>
    </submittedName>
</protein>
<dbReference type="CDD" id="cd03809">
    <property type="entry name" value="GT4_MtfB-like"/>
    <property type="match status" value="1"/>
</dbReference>
<dbReference type="SUPFAM" id="SSF53756">
    <property type="entry name" value="UDP-Glycosyltransferase/glycogen phosphorylase"/>
    <property type="match status" value="1"/>
</dbReference>
<feature type="domain" description="Glycosyltransferase subfamily 4-like N-terminal" evidence="3">
    <location>
        <begin position="8"/>
        <end position="160"/>
    </location>
</feature>
<dbReference type="Gene3D" id="3.40.50.2000">
    <property type="entry name" value="Glycogen Phosphorylase B"/>
    <property type="match status" value="2"/>
</dbReference>
<dbReference type="AlphaFoldDB" id="A0A6F8ZDK6"/>
<dbReference type="PANTHER" id="PTHR46401:SF2">
    <property type="entry name" value="GLYCOSYLTRANSFERASE WBBK-RELATED"/>
    <property type="match status" value="1"/>
</dbReference>
<reference evidence="4 5" key="1">
    <citation type="submission" date="2020-02" db="EMBL/GenBank/DDBJ databases">
        <authorList>
            <person name="Hogendoorn C."/>
        </authorList>
    </citation>
    <scope>NUCLEOTIDE SEQUENCE [LARGE SCALE GENOMIC DNA]</scope>
    <source>
        <strain evidence="4">R501</strain>
    </source>
</reference>
<dbReference type="PANTHER" id="PTHR46401">
    <property type="entry name" value="GLYCOSYLTRANSFERASE WBBK-RELATED"/>
    <property type="match status" value="1"/>
</dbReference>
<organism evidence="4 5">
    <name type="scientific">Candidatus Hydrogenisulfobacillus filiaventi</name>
    <dbReference type="NCBI Taxonomy" id="2707344"/>
    <lineage>
        <taxon>Bacteria</taxon>
        <taxon>Bacillati</taxon>
        <taxon>Bacillota</taxon>
        <taxon>Clostridia</taxon>
        <taxon>Eubacteriales</taxon>
        <taxon>Clostridiales Family XVII. Incertae Sedis</taxon>
        <taxon>Candidatus Hydrogenisulfobacillus</taxon>
    </lineage>
</organism>
<dbReference type="InterPro" id="IPR001296">
    <property type="entry name" value="Glyco_trans_1"/>
</dbReference>
<evidence type="ECO:0000259" key="3">
    <source>
        <dbReference type="Pfam" id="PF13439"/>
    </source>
</evidence>
<feature type="domain" description="Glycosyl transferase family 1" evidence="2">
    <location>
        <begin position="181"/>
        <end position="336"/>
    </location>
</feature>
<proteinExistence type="predicted"/>
<gene>
    <name evidence="4" type="ORF">R50_0331</name>
</gene>
<keyword evidence="5" id="KW-1185">Reference proteome</keyword>
<accession>A0A6F8ZDK6</accession>